<dbReference type="Gene3D" id="3.40.30.10">
    <property type="entry name" value="Glutaredoxin"/>
    <property type="match status" value="1"/>
</dbReference>
<evidence type="ECO:0000256" key="1">
    <source>
        <dbReference type="ARBA" id="ARBA00004196"/>
    </source>
</evidence>
<keyword evidence="2" id="KW-0201">Cytochrome c-type biogenesis</keyword>
<evidence type="ECO:0000259" key="5">
    <source>
        <dbReference type="PROSITE" id="PS51352"/>
    </source>
</evidence>
<evidence type="ECO:0000256" key="3">
    <source>
        <dbReference type="ARBA" id="ARBA00023157"/>
    </source>
</evidence>
<accession>A0A9J6ZPU9</accession>
<dbReference type="CDD" id="cd02966">
    <property type="entry name" value="TlpA_like_family"/>
    <property type="match status" value="1"/>
</dbReference>
<dbReference type="InterPro" id="IPR013766">
    <property type="entry name" value="Thioredoxin_domain"/>
</dbReference>
<dbReference type="AlphaFoldDB" id="A0A9J6ZPU9"/>
<evidence type="ECO:0000313" key="6">
    <source>
        <dbReference type="EMBL" id="URW79922.1"/>
    </source>
</evidence>
<dbReference type="EMBL" id="CP098400">
    <property type="protein sequence ID" value="URW79922.1"/>
    <property type="molecule type" value="Genomic_DNA"/>
</dbReference>
<reference evidence="6" key="1">
    <citation type="submission" date="2022-05" db="EMBL/GenBank/DDBJ databases">
        <authorList>
            <person name="Sun X."/>
        </authorList>
    </citation>
    <scope>NUCLEOTIDE SEQUENCE</scope>
    <source>
        <strain evidence="6">Ai-910</strain>
    </source>
</reference>
<evidence type="ECO:0000313" key="7">
    <source>
        <dbReference type="Proteomes" id="UP001056426"/>
    </source>
</evidence>
<dbReference type="PROSITE" id="PS51257">
    <property type="entry name" value="PROKAR_LIPOPROTEIN"/>
    <property type="match status" value="1"/>
</dbReference>
<dbReference type="Pfam" id="PF00578">
    <property type="entry name" value="AhpC-TSA"/>
    <property type="match status" value="1"/>
</dbReference>
<dbReference type="RefSeq" id="WP_250724034.1">
    <property type="nucleotide sequence ID" value="NZ_CP098400.1"/>
</dbReference>
<gene>
    <name evidence="6" type="ORF">M9189_00935</name>
</gene>
<dbReference type="InterPro" id="IPR050553">
    <property type="entry name" value="Thioredoxin_ResA/DsbE_sf"/>
</dbReference>
<dbReference type="GO" id="GO:0017004">
    <property type="term" value="P:cytochrome complex assembly"/>
    <property type="evidence" value="ECO:0007669"/>
    <property type="project" value="UniProtKB-KW"/>
</dbReference>
<reference evidence="6" key="2">
    <citation type="submission" date="2022-06" db="EMBL/GenBank/DDBJ databases">
        <title>Xiashengella guii gen. nov. sp. nov., a bacterium isolated form anaerobic digestion tank.</title>
        <authorList>
            <person name="Huang H."/>
        </authorList>
    </citation>
    <scope>NUCLEOTIDE SEQUENCE</scope>
    <source>
        <strain evidence="6">Ai-910</strain>
    </source>
</reference>
<dbReference type="Pfam" id="PF14289">
    <property type="entry name" value="DUF4369"/>
    <property type="match status" value="1"/>
</dbReference>
<keyword evidence="7" id="KW-1185">Reference proteome</keyword>
<name>A0A9J6ZPU9_9BACT</name>
<dbReference type="GO" id="GO:0030313">
    <property type="term" value="C:cell envelope"/>
    <property type="evidence" value="ECO:0007669"/>
    <property type="project" value="UniProtKB-SubCell"/>
</dbReference>
<comment type="subcellular location">
    <subcellularLocation>
        <location evidence="1">Cell envelope</location>
    </subcellularLocation>
</comment>
<dbReference type="Proteomes" id="UP001056426">
    <property type="component" value="Chromosome"/>
</dbReference>
<feature type="domain" description="Thioredoxin" evidence="5">
    <location>
        <begin position="251"/>
        <end position="388"/>
    </location>
</feature>
<keyword evidence="3" id="KW-1015">Disulfide bond</keyword>
<dbReference type="KEGG" id="alkq:M9189_00935"/>
<keyword evidence="4" id="KW-0676">Redox-active center</keyword>
<dbReference type="InterPro" id="IPR036249">
    <property type="entry name" value="Thioredoxin-like_sf"/>
</dbReference>
<dbReference type="InterPro" id="IPR025380">
    <property type="entry name" value="DUF4369"/>
</dbReference>
<dbReference type="PROSITE" id="PS51352">
    <property type="entry name" value="THIOREDOXIN_2"/>
    <property type="match status" value="1"/>
</dbReference>
<evidence type="ECO:0000256" key="2">
    <source>
        <dbReference type="ARBA" id="ARBA00022748"/>
    </source>
</evidence>
<dbReference type="InterPro" id="IPR000866">
    <property type="entry name" value="AhpC/TSA"/>
</dbReference>
<dbReference type="PANTHER" id="PTHR42852:SF6">
    <property type="entry name" value="THIOL:DISULFIDE INTERCHANGE PROTEIN DSBE"/>
    <property type="match status" value="1"/>
</dbReference>
<organism evidence="6 7">
    <name type="scientific">Xiashengella succiniciproducens</name>
    <dbReference type="NCBI Taxonomy" id="2949635"/>
    <lineage>
        <taxon>Bacteria</taxon>
        <taxon>Pseudomonadati</taxon>
        <taxon>Bacteroidota</taxon>
        <taxon>Bacteroidia</taxon>
        <taxon>Marinilabiliales</taxon>
        <taxon>Marinilabiliaceae</taxon>
        <taxon>Xiashengella</taxon>
    </lineage>
</organism>
<protein>
    <submittedName>
        <fullName evidence="6">AhpC/TSA family protein</fullName>
    </submittedName>
</protein>
<dbReference type="SUPFAM" id="SSF52833">
    <property type="entry name" value="Thioredoxin-like"/>
    <property type="match status" value="1"/>
</dbReference>
<evidence type="ECO:0000256" key="4">
    <source>
        <dbReference type="ARBA" id="ARBA00023284"/>
    </source>
</evidence>
<sequence length="388" mass="43936">MKQIVALILAVVFAAGCSNKENFIVKGNIENAQSEQVYLYRIDLDQDVLLDSIKIKNNGNFQFKLGRLAEPTFLKLALSPRKFITLLGDSTETIEVIADKASFTTAYTIRNSIGSKHIQMLNQNVRTLRTQVDSLISLYENMTDAEKSNNTESITEEINKLITSYKDGVGSFVMENPRSFASYYALFLPLKDESLIMNVYDKKDQVYFATVATSLNLIYPEAQRTKHLYDMVLGIKAWEKNNQRLLEMISQSEVVGAPDIKAKNVKGEEIALSSLKGKVVLLQFGASWDEPSVNAVKGLKSIYKKYKDRGFEIYQVSMEQSKVLWENSLVKEDIQWISVSELKNTNSDAARKYNVSRIPANYLLDKEGNIVGKDLYGSLLEERLRELL</sequence>
<dbReference type="PANTHER" id="PTHR42852">
    <property type="entry name" value="THIOL:DISULFIDE INTERCHANGE PROTEIN DSBE"/>
    <property type="match status" value="1"/>
</dbReference>
<proteinExistence type="predicted"/>